<dbReference type="InterPro" id="IPR029044">
    <property type="entry name" value="Nucleotide-diphossugar_trans"/>
</dbReference>
<dbReference type="Gene3D" id="1.25.40.10">
    <property type="entry name" value="Tetratricopeptide repeat domain"/>
    <property type="match status" value="1"/>
</dbReference>
<dbReference type="GO" id="GO:0016740">
    <property type="term" value="F:transferase activity"/>
    <property type="evidence" value="ECO:0007669"/>
    <property type="project" value="UniProtKB-KW"/>
</dbReference>
<comment type="caution">
    <text evidence="2">The sequence shown here is derived from an EMBL/GenBank/DDBJ whole genome shotgun (WGS) entry which is preliminary data.</text>
</comment>
<dbReference type="SUPFAM" id="SSF53448">
    <property type="entry name" value="Nucleotide-diphospho-sugar transferases"/>
    <property type="match status" value="1"/>
</dbReference>
<dbReference type="SUPFAM" id="SSF48452">
    <property type="entry name" value="TPR-like"/>
    <property type="match status" value="1"/>
</dbReference>
<dbReference type="InterPro" id="IPR019734">
    <property type="entry name" value="TPR_rpt"/>
</dbReference>
<organism evidence="2 3">
    <name type="scientific">Catenibacillus scindens</name>
    <dbReference type="NCBI Taxonomy" id="673271"/>
    <lineage>
        <taxon>Bacteria</taxon>
        <taxon>Bacillati</taxon>
        <taxon>Bacillota</taxon>
        <taxon>Clostridia</taxon>
        <taxon>Lachnospirales</taxon>
        <taxon>Lachnospiraceae</taxon>
        <taxon>Catenibacillus</taxon>
    </lineage>
</organism>
<dbReference type="Gene3D" id="3.90.550.10">
    <property type="entry name" value="Spore Coat Polysaccharide Biosynthesis Protein SpsA, Chain A"/>
    <property type="match status" value="1"/>
</dbReference>
<dbReference type="RefSeq" id="WP_183774060.1">
    <property type="nucleotide sequence ID" value="NZ_JACHFW010000007.1"/>
</dbReference>
<dbReference type="SMART" id="SM00028">
    <property type="entry name" value="TPR"/>
    <property type="match status" value="2"/>
</dbReference>
<evidence type="ECO:0000259" key="1">
    <source>
        <dbReference type="Pfam" id="PF00535"/>
    </source>
</evidence>
<accession>A0A7W8HBH1</accession>
<dbReference type="PANTHER" id="PTHR43630">
    <property type="entry name" value="POLY-BETA-1,6-N-ACETYL-D-GLUCOSAMINE SYNTHASE"/>
    <property type="match status" value="1"/>
</dbReference>
<dbReference type="InterPro" id="IPR001173">
    <property type="entry name" value="Glyco_trans_2-like"/>
</dbReference>
<evidence type="ECO:0000313" key="2">
    <source>
        <dbReference type="EMBL" id="MBB5264933.1"/>
    </source>
</evidence>
<dbReference type="EMBL" id="JACHFW010000007">
    <property type="protein sequence ID" value="MBB5264933.1"/>
    <property type="molecule type" value="Genomic_DNA"/>
</dbReference>
<reference evidence="2 3" key="1">
    <citation type="submission" date="2020-08" db="EMBL/GenBank/DDBJ databases">
        <title>Genomic Encyclopedia of Type Strains, Phase IV (KMG-IV): sequencing the most valuable type-strain genomes for metagenomic binning, comparative biology and taxonomic classification.</title>
        <authorList>
            <person name="Goeker M."/>
        </authorList>
    </citation>
    <scope>NUCLEOTIDE SEQUENCE [LARGE SCALE GENOMIC DNA]</scope>
    <source>
        <strain evidence="2 3">DSM 106146</strain>
    </source>
</reference>
<dbReference type="Pfam" id="PF00535">
    <property type="entry name" value="Glycos_transf_2"/>
    <property type="match status" value="1"/>
</dbReference>
<evidence type="ECO:0000313" key="3">
    <source>
        <dbReference type="Proteomes" id="UP000543642"/>
    </source>
</evidence>
<dbReference type="Proteomes" id="UP000543642">
    <property type="component" value="Unassembled WGS sequence"/>
</dbReference>
<dbReference type="CDD" id="cd02511">
    <property type="entry name" value="Beta4Glucosyltransferase"/>
    <property type="match status" value="1"/>
</dbReference>
<keyword evidence="3" id="KW-1185">Reference proteome</keyword>
<dbReference type="InterPro" id="IPR011990">
    <property type="entry name" value="TPR-like_helical_dom_sf"/>
</dbReference>
<keyword evidence="2" id="KW-0808">Transferase</keyword>
<dbReference type="AlphaFoldDB" id="A0A7W8HBH1"/>
<name>A0A7W8HBH1_9FIRM</name>
<gene>
    <name evidence="2" type="ORF">HNP82_002072</name>
</gene>
<sequence length="369" mass="42428">MITLSLCMIVRNEEKLLGRCLDCAAPAADEIIIVDTGSIDNTKEIARSYNALVFDFPWNNSFCDARNFSFSKASMDYCMWLDADDLIQPDQLNELLALKATLTPDINIVMMKYASGFSPDGTPVLIYYRERLIKNHAGFCWEGAVHECITPAAPTIYSPIVIEHRPPQKTCHTERNLAIYENLLREKQVLCPRDRFYYARELMYAGRHNQAVIPFTEVSDDPSAWIENRIEACYNVALCHLALGQTDEALSALFKSFSLDVPRAEILCLLGDIFREKQAYSQAVYWYRAALACKEIPESGGFIRVDCYNYYPCVCLCLCYYAMGDVRKAYHFHRRSGRWHKDTAEYKYNENFFQSLLFHTDNPRDNSTV</sequence>
<feature type="domain" description="Glycosyltransferase 2-like" evidence="1">
    <location>
        <begin position="5"/>
        <end position="150"/>
    </location>
</feature>
<dbReference type="PANTHER" id="PTHR43630:SF2">
    <property type="entry name" value="GLYCOSYLTRANSFERASE"/>
    <property type="match status" value="1"/>
</dbReference>
<protein>
    <submittedName>
        <fullName evidence="2">Glycosyltransferase involved in cell wall biosynthesis</fullName>
    </submittedName>
</protein>
<proteinExistence type="predicted"/>